<evidence type="ECO:0000313" key="5">
    <source>
        <dbReference type="EMBL" id="KAF1810629.1"/>
    </source>
</evidence>
<proteinExistence type="predicted"/>
<feature type="repeat" description="TPR" evidence="3">
    <location>
        <begin position="38"/>
        <end position="71"/>
    </location>
</feature>
<dbReference type="GO" id="GO:0006401">
    <property type="term" value="P:RNA catabolic process"/>
    <property type="evidence" value="ECO:0007669"/>
    <property type="project" value="InterPro"/>
</dbReference>
<gene>
    <name evidence="5 7" type="ORF">P152DRAFT_508586</name>
</gene>
<evidence type="ECO:0000313" key="7">
    <source>
        <dbReference type="RefSeq" id="XP_033532260.1"/>
    </source>
</evidence>
<protein>
    <submittedName>
        <fullName evidence="5 7">Antiviral protein</fullName>
    </submittedName>
</protein>
<sequence length="1383" mass="153976">MSSIKAALKAAKGALDAQQYDEAIEKANEVLKSDGKNYFARLFLGRALDRKGQKQEAAQAYQAAAKLKPDDDQAWIGLRSVYETQGPNKLKEYISVTRKLTEIYANSDDKDRCFAALDKVIQFAKNHGSKLQYAAALELQLPDSPAYDCLEGRIPRPAYTYITIADVLEAEEKSRINREIGERRTRIGARIAQVTVEVKLEVLGTSKLEEIYQNIIDWTSDDETRRQYEERLLQRAVEVLEVLPPQEKGTKLVQVQKLAHDMVIIEHPFEPAWNIEIEWQDGDSLAEWDQLTLRQYIAFFPDSGLSKVLNGFLESEISPFPAKAAEKKEDTADTEAEEETLAPEDRLHSALAHRIMATFYSHLEEHQLAVDIARDGISLTQAIADGCGLSVQKNLDDLRCILANHPQAKAIFHEILRRRQDLTPALLGIGLILQEEQDYTSAISFLAKAHERDPYNAQIFSELAWSKALNGDYQSALPDLLQALSALSPTEPRLRDLRAQILHRIGACQWELNPTRLARKDRSGAYTNFLASIKANINHAPPYTALGIYYADYARDRKRARQCFQKAFELSAAETLAAERLAKDYADLRDWDVVEMIARRVIDSGYAKPAPGSRRKGLSWPFAALGVVQINRADYPGAIVSFLASVRIDPGEYHSYVGLGEAYHNSGRYNSAARTLRYAESPDDGVEMRKPEETWFAEYMLANVNRELGLFDEAIEMYEAIALLQTLVDRAWRNIEVGFFGRAFDSAVGALAVAARIAKTKPDAFNLWKSARLSEVPFENIIALLKKGVEVSQYEFFADVDGVDGSCLEMPKEEDGVSITIIQLRRCVEAAILAQKRGIMHTLQDIHAQAVAWYNLGWTEYRAHTLLERYSSAEPRLKKSLRAAMRCFKRAIELEASNSEFWCSLGVVTTTLNAKVAQHALVRSININERNVRAWTNLGALYLIHKDYELAHQAFTRAQSTDPDYANAWVGEGILAGLCGDRKEALQHFTHAFELAESSSKLTKEMFSVTSFDAVVDEAHKSVQPNATQDVVRPLFALRQLGLQVADDAVFSHLRTLYLERVQDHEHAALDLDILSSRFEEEYEATESTQSMLRFAQAKADAARNKLALRDFESAIDDADLATQLAEGDEEDEDESSKGTETAKDMQRIRLSARLTQGLARYYQSDMDGALAAFRAALHDSASSPDVVCLLAEVLWAKGGPGSDERTVAKEQLFAAIERVPEHVGTVVRLGVMAAIEADEAAAEAVQVELLGMRMREDLDEGTRARVERVLDALVELVGGGEAGAERRSAVLTSVMISPGMPHGWMEVAELGEEAGMEGETRFAREMAVTTAWRAVPPRGTLGPEELARALADEGTVASAQRAVMAAPWDVAGWTALSRRVVA</sequence>
<name>A0A6G1FYI5_9PEZI</name>
<dbReference type="Pfam" id="PF13181">
    <property type="entry name" value="TPR_8"/>
    <property type="match status" value="1"/>
</dbReference>
<dbReference type="GeneID" id="54423157"/>
<reference evidence="5 7" key="1">
    <citation type="submission" date="2020-01" db="EMBL/GenBank/DDBJ databases">
        <authorList>
            <consortium name="DOE Joint Genome Institute"/>
            <person name="Haridas S."/>
            <person name="Albert R."/>
            <person name="Binder M."/>
            <person name="Bloem J."/>
            <person name="Labutti K."/>
            <person name="Salamov A."/>
            <person name="Andreopoulos B."/>
            <person name="Baker S.E."/>
            <person name="Barry K."/>
            <person name="Bills G."/>
            <person name="Bluhm B.H."/>
            <person name="Cannon C."/>
            <person name="Castanera R."/>
            <person name="Culley D.E."/>
            <person name="Daum C."/>
            <person name="Ezra D."/>
            <person name="Gonzalez J.B."/>
            <person name="Henrissat B."/>
            <person name="Kuo A."/>
            <person name="Liang C."/>
            <person name="Lipzen A."/>
            <person name="Lutzoni F."/>
            <person name="Magnuson J."/>
            <person name="Mondo S."/>
            <person name="Nolan M."/>
            <person name="Ohm R."/>
            <person name="Pangilinan J."/>
            <person name="Park H.-J."/>
            <person name="Ramirez L."/>
            <person name="Alfaro M."/>
            <person name="Sun H."/>
            <person name="Tritt A."/>
            <person name="Yoshinaga Y."/>
            <person name="Zwiers L.-H."/>
            <person name="Turgeon B.G."/>
            <person name="Goodwin S.B."/>
            <person name="Spatafora J.W."/>
            <person name="Crous P.W."/>
            <person name="Grigoriev I.V."/>
        </authorList>
    </citation>
    <scope>NUCLEOTIDE SEQUENCE</scope>
    <source>
        <strain evidence="5 7">CBS 781.70</strain>
    </source>
</reference>
<dbReference type="GO" id="GO:0055087">
    <property type="term" value="C:Ski complex"/>
    <property type="evidence" value="ECO:0007669"/>
    <property type="project" value="InterPro"/>
</dbReference>
<reference evidence="7" key="2">
    <citation type="submission" date="2020-04" db="EMBL/GenBank/DDBJ databases">
        <authorList>
            <consortium name="NCBI Genome Project"/>
        </authorList>
    </citation>
    <scope>NUCLEOTIDE SEQUENCE</scope>
    <source>
        <strain evidence="7">CBS 781.70</strain>
    </source>
</reference>
<feature type="repeat" description="TPR" evidence="3">
    <location>
        <begin position="932"/>
        <end position="965"/>
    </location>
</feature>
<evidence type="ECO:0000256" key="1">
    <source>
        <dbReference type="ARBA" id="ARBA00022737"/>
    </source>
</evidence>
<dbReference type="PROSITE" id="PS50005">
    <property type="entry name" value="TPR"/>
    <property type="match status" value="4"/>
</dbReference>
<dbReference type="Pfam" id="PF13432">
    <property type="entry name" value="TPR_16"/>
    <property type="match status" value="2"/>
</dbReference>
<dbReference type="EMBL" id="ML975165">
    <property type="protein sequence ID" value="KAF1810629.1"/>
    <property type="molecule type" value="Genomic_DNA"/>
</dbReference>
<evidence type="ECO:0000256" key="2">
    <source>
        <dbReference type="ARBA" id="ARBA00022803"/>
    </source>
</evidence>
<feature type="region of interest" description="Disordered" evidence="4">
    <location>
        <begin position="1125"/>
        <end position="1144"/>
    </location>
</feature>
<dbReference type="Proteomes" id="UP000504638">
    <property type="component" value="Unplaced"/>
</dbReference>
<dbReference type="PANTHER" id="PTHR15704:SF7">
    <property type="entry name" value="SUPERKILLER COMPLEX PROTEIN 3"/>
    <property type="match status" value="1"/>
</dbReference>
<dbReference type="InterPro" id="IPR040962">
    <property type="entry name" value="TPR_22"/>
</dbReference>
<organism evidence="5">
    <name type="scientific">Eremomyces bilateralis CBS 781.70</name>
    <dbReference type="NCBI Taxonomy" id="1392243"/>
    <lineage>
        <taxon>Eukaryota</taxon>
        <taxon>Fungi</taxon>
        <taxon>Dikarya</taxon>
        <taxon>Ascomycota</taxon>
        <taxon>Pezizomycotina</taxon>
        <taxon>Dothideomycetes</taxon>
        <taxon>Dothideomycetes incertae sedis</taxon>
        <taxon>Eremomycetales</taxon>
        <taxon>Eremomycetaceae</taxon>
        <taxon>Eremomyces</taxon>
    </lineage>
</organism>
<keyword evidence="1" id="KW-0677">Repeat</keyword>
<keyword evidence="6" id="KW-1185">Reference proteome</keyword>
<evidence type="ECO:0000313" key="6">
    <source>
        <dbReference type="Proteomes" id="UP000504638"/>
    </source>
</evidence>
<accession>A0A6G1FYI5</accession>
<dbReference type="OrthoDB" id="421075at2759"/>
<feature type="repeat" description="TPR" evidence="3">
    <location>
        <begin position="966"/>
        <end position="999"/>
    </location>
</feature>
<dbReference type="PANTHER" id="PTHR15704">
    <property type="entry name" value="SUPERKILLER 3 PROTEIN-RELATED"/>
    <property type="match status" value="1"/>
</dbReference>
<dbReference type="InterPro" id="IPR011990">
    <property type="entry name" value="TPR-like_helical_dom_sf"/>
</dbReference>
<dbReference type="InterPro" id="IPR019734">
    <property type="entry name" value="TPR_rpt"/>
</dbReference>
<dbReference type="SMART" id="SM00028">
    <property type="entry name" value="TPR"/>
    <property type="match status" value="13"/>
</dbReference>
<evidence type="ECO:0000256" key="3">
    <source>
        <dbReference type="PROSITE-ProRule" id="PRU00339"/>
    </source>
</evidence>
<evidence type="ECO:0000256" key="4">
    <source>
        <dbReference type="SAM" id="MobiDB-lite"/>
    </source>
</evidence>
<reference evidence="7" key="3">
    <citation type="submission" date="2025-04" db="UniProtKB">
        <authorList>
            <consortium name="RefSeq"/>
        </authorList>
    </citation>
    <scope>IDENTIFICATION</scope>
    <source>
        <strain evidence="7">CBS 781.70</strain>
    </source>
</reference>
<dbReference type="Gene3D" id="1.25.40.10">
    <property type="entry name" value="Tetratricopeptide repeat domain"/>
    <property type="match status" value="5"/>
</dbReference>
<feature type="repeat" description="TPR" evidence="3">
    <location>
        <begin position="423"/>
        <end position="456"/>
    </location>
</feature>
<dbReference type="SUPFAM" id="SSF48452">
    <property type="entry name" value="TPR-like"/>
    <property type="match status" value="3"/>
</dbReference>
<keyword evidence="2 3" id="KW-0802">TPR repeat</keyword>
<dbReference type="Pfam" id="PF18833">
    <property type="entry name" value="TPR_22"/>
    <property type="match status" value="1"/>
</dbReference>
<dbReference type="InterPro" id="IPR039226">
    <property type="entry name" value="Ski3/TTC37"/>
</dbReference>
<dbReference type="RefSeq" id="XP_033532260.1">
    <property type="nucleotide sequence ID" value="XM_033682587.1"/>
</dbReference>